<reference evidence="2" key="1">
    <citation type="submission" date="2017-09" db="EMBL/GenBank/DDBJ databases">
        <title>Depth-based differentiation of microbial function through sediment-hosted aquifers and enrichment of novel symbionts in the deep terrestrial subsurface.</title>
        <authorList>
            <person name="Probst A.J."/>
            <person name="Ladd B."/>
            <person name="Jarett J.K."/>
            <person name="Geller-Mcgrath D.E."/>
            <person name="Sieber C.M.K."/>
            <person name="Emerson J.B."/>
            <person name="Anantharaman K."/>
            <person name="Thomas B.C."/>
            <person name="Malmstrom R."/>
            <person name="Stieglmeier M."/>
            <person name="Klingl A."/>
            <person name="Woyke T."/>
            <person name="Ryan C.M."/>
            <person name="Banfield J.F."/>
        </authorList>
    </citation>
    <scope>NUCLEOTIDE SEQUENCE [LARGE SCALE GENOMIC DNA]</scope>
</reference>
<dbReference type="NCBIfam" id="TIGR02436">
    <property type="entry name" value="four helix bundle protein"/>
    <property type="match status" value="1"/>
</dbReference>
<evidence type="ECO:0000313" key="1">
    <source>
        <dbReference type="EMBL" id="PIZ96357.1"/>
    </source>
</evidence>
<dbReference type="InterPro" id="IPR036583">
    <property type="entry name" value="23S_rRNA_IVS_sf"/>
</dbReference>
<dbReference type="PIRSF" id="PIRSF035652">
    <property type="entry name" value="CHP02436"/>
    <property type="match status" value="1"/>
</dbReference>
<comment type="caution">
    <text evidence="1">The sequence shown here is derived from an EMBL/GenBank/DDBJ whole genome shotgun (WGS) entry which is preliminary data.</text>
</comment>
<evidence type="ECO:0000313" key="2">
    <source>
        <dbReference type="Proteomes" id="UP000231453"/>
    </source>
</evidence>
<gene>
    <name evidence="1" type="ORF">COX80_01520</name>
</gene>
<dbReference type="AlphaFoldDB" id="A0A2M7VBE4"/>
<organism evidence="1 2">
    <name type="scientific">Candidatus Magasanikbacteria bacterium CG_4_10_14_0_2_um_filter_33_14</name>
    <dbReference type="NCBI Taxonomy" id="1974636"/>
    <lineage>
        <taxon>Bacteria</taxon>
        <taxon>Candidatus Magasanikiibacteriota</taxon>
    </lineage>
</organism>
<dbReference type="PANTHER" id="PTHR38471">
    <property type="entry name" value="FOUR HELIX BUNDLE PROTEIN"/>
    <property type="match status" value="1"/>
</dbReference>
<dbReference type="SUPFAM" id="SSF158446">
    <property type="entry name" value="IVS-encoded protein-like"/>
    <property type="match status" value="1"/>
</dbReference>
<sequence>MEYDLENRTLDFSKSILKYTMVIEKTIVTIPLVSQLIRSATSVGANYREANNASSKKDFINKISISKKEINETKYWIELLADVLDESNKRDLRKYWKEANELTLIFNKIYHSSKNKN</sequence>
<dbReference type="PANTHER" id="PTHR38471:SF2">
    <property type="entry name" value="FOUR HELIX BUNDLE PROTEIN"/>
    <property type="match status" value="1"/>
</dbReference>
<protein>
    <submittedName>
        <fullName evidence="1">Four helix bundle protein</fullName>
    </submittedName>
</protein>
<proteinExistence type="predicted"/>
<dbReference type="InterPro" id="IPR012657">
    <property type="entry name" value="23S_rRNA-intervening_sequence"/>
</dbReference>
<dbReference type="EMBL" id="PFPL01000025">
    <property type="protein sequence ID" value="PIZ96357.1"/>
    <property type="molecule type" value="Genomic_DNA"/>
</dbReference>
<dbReference type="Pfam" id="PF05635">
    <property type="entry name" value="23S_rRNA_IVP"/>
    <property type="match status" value="1"/>
</dbReference>
<dbReference type="Proteomes" id="UP000231453">
    <property type="component" value="Unassembled WGS sequence"/>
</dbReference>
<dbReference type="Gene3D" id="1.20.1440.60">
    <property type="entry name" value="23S rRNA-intervening sequence"/>
    <property type="match status" value="1"/>
</dbReference>
<name>A0A2M7VBE4_9BACT</name>
<accession>A0A2M7VBE4</accession>